<gene>
    <name evidence="2" type="ORF">AYO20_02090</name>
</gene>
<dbReference type="EMBL" id="LVCJ01000009">
    <property type="protein sequence ID" value="OAL38441.1"/>
    <property type="molecule type" value="Genomic_DNA"/>
</dbReference>
<keyword evidence="1" id="KW-0812">Transmembrane</keyword>
<name>A0A178DB15_9EURO</name>
<sequence length="140" mass="15720">MASYQRVVNGTKCCYNIVKTSYVWHVSAVDTSSSGKTAHTDGNRAPLSDQLRSQRFMPTIYQRRHCLTFYILLLSPVTEEQEMAYSYVRADKQSRPGRSCFRDIYILTALISHPASSLAISLVILPAIGVRDDPGGRFDL</sequence>
<accession>A0A178DB15</accession>
<dbReference type="Proteomes" id="UP000185904">
    <property type="component" value="Unassembled WGS sequence"/>
</dbReference>
<protein>
    <submittedName>
        <fullName evidence="2">37S ribosomal protein MRP4, mitochondrial</fullName>
    </submittedName>
</protein>
<keyword evidence="3" id="KW-1185">Reference proteome</keyword>
<dbReference type="RefSeq" id="XP_022503453.1">
    <property type="nucleotide sequence ID" value="XM_022640396.1"/>
</dbReference>
<dbReference type="GeneID" id="34585514"/>
<evidence type="ECO:0000313" key="3">
    <source>
        <dbReference type="Proteomes" id="UP000185904"/>
    </source>
</evidence>
<keyword evidence="1" id="KW-0472">Membrane</keyword>
<feature type="transmembrane region" description="Helical" evidence="1">
    <location>
        <begin position="104"/>
        <end position="128"/>
    </location>
</feature>
<organism evidence="2 3">
    <name type="scientific">Fonsecaea nubica</name>
    <dbReference type="NCBI Taxonomy" id="856822"/>
    <lineage>
        <taxon>Eukaryota</taxon>
        <taxon>Fungi</taxon>
        <taxon>Dikarya</taxon>
        <taxon>Ascomycota</taxon>
        <taxon>Pezizomycotina</taxon>
        <taxon>Eurotiomycetes</taxon>
        <taxon>Chaetothyriomycetidae</taxon>
        <taxon>Chaetothyriales</taxon>
        <taxon>Herpotrichiellaceae</taxon>
        <taxon>Fonsecaea</taxon>
    </lineage>
</organism>
<keyword evidence="2" id="KW-0687">Ribonucleoprotein</keyword>
<evidence type="ECO:0000313" key="2">
    <source>
        <dbReference type="EMBL" id="OAL38441.1"/>
    </source>
</evidence>
<proteinExistence type="predicted"/>
<reference evidence="2 3" key="1">
    <citation type="submission" date="2016-03" db="EMBL/GenBank/DDBJ databases">
        <title>The draft genome sequence of Fonsecaea nubica causative agent of cutaneous subcutaneous infection in human host.</title>
        <authorList>
            <person name="Costa F."/>
            <person name="Sybren D.H."/>
            <person name="Raittz R.T."/>
            <person name="Weiss V.A."/>
            <person name="Leao A.C."/>
            <person name="Gomes R."/>
            <person name="De Souza E.M."/>
            <person name="Pedrosa F.O."/>
            <person name="Steffens M.B."/>
            <person name="Bombassaro A."/>
            <person name="Tadra-Sfeir M.Z."/>
            <person name="Moreno L.F."/>
            <person name="Najafzadeh M.J."/>
            <person name="Felipe M.S."/>
            <person name="Teixeira M."/>
            <person name="Sun J."/>
            <person name="Xi L."/>
            <person name="Castro M.A."/>
            <person name="Vicente V.A."/>
        </authorList>
    </citation>
    <scope>NUCLEOTIDE SEQUENCE [LARGE SCALE GENOMIC DNA]</scope>
    <source>
        <strain evidence="2 3">CBS 269.64</strain>
    </source>
</reference>
<dbReference type="GO" id="GO:0005840">
    <property type="term" value="C:ribosome"/>
    <property type="evidence" value="ECO:0007669"/>
    <property type="project" value="UniProtKB-KW"/>
</dbReference>
<evidence type="ECO:0000256" key="1">
    <source>
        <dbReference type="SAM" id="Phobius"/>
    </source>
</evidence>
<dbReference type="AlphaFoldDB" id="A0A178DB15"/>
<keyword evidence="2" id="KW-0689">Ribosomal protein</keyword>
<keyword evidence="1" id="KW-1133">Transmembrane helix</keyword>
<comment type="caution">
    <text evidence="2">The sequence shown here is derived from an EMBL/GenBank/DDBJ whole genome shotgun (WGS) entry which is preliminary data.</text>
</comment>